<sequence>MTGTGPIAAQLPPGPGNPRRTKKNRLTKGGDLEETFGFADYRHHYAGMRMRCVLPALFAPRNPWRTKARPLAGAQP</sequence>
<name>A0A1N7RQE3_9BURK</name>
<evidence type="ECO:0000256" key="1">
    <source>
        <dbReference type="SAM" id="MobiDB-lite"/>
    </source>
</evidence>
<reference evidence="2" key="1">
    <citation type="submission" date="2016-12" db="EMBL/GenBank/DDBJ databases">
        <authorList>
            <person name="Moulin L."/>
        </authorList>
    </citation>
    <scope>NUCLEOTIDE SEQUENCE [LARGE SCALE GENOMIC DNA]</scope>
    <source>
        <strain evidence="2">STM 7183</strain>
    </source>
</reference>
<gene>
    <name evidence="2" type="ORF">BN2476_110002</name>
</gene>
<accession>A0A1N7RQE3</accession>
<organism evidence="2 3">
    <name type="scientific">Paraburkholderia piptadeniae</name>
    <dbReference type="NCBI Taxonomy" id="1701573"/>
    <lineage>
        <taxon>Bacteria</taxon>
        <taxon>Pseudomonadati</taxon>
        <taxon>Pseudomonadota</taxon>
        <taxon>Betaproteobacteria</taxon>
        <taxon>Burkholderiales</taxon>
        <taxon>Burkholderiaceae</taxon>
        <taxon>Paraburkholderia</taxon>
    </lineage>
</organism>
<comment type="caution">
    <text evidence="2">The sequence shown here is derived from an EMBL/GenBank/DDBJ whole genome shotgun (WGS) entry which is preliminary data.</text>
</comment>
<dbReference type="AlphaFoldDB" id="A0A1N7RQE3"/>
<keyword evidence="3" id="KW-1185">Reference proteome</keyword>
<dbReference type="EMBL" id="CYGY02000011">
    <property type="protein sequence ID" value="SIT36912.1"/>
    <property type="molecule type" value="Genomic_DNA"/>
</dbReference>
<dbReference type="Proteomes" id="UP000195569">
    <property type="component" value="Unassembled WGS sequence"/>
</dbReference>
<protein>
    <submittedName>
        <fullName evidence="2">Uncharacterized protein</fullName>
    </submittedName>
</protein>
<feature type="region of interest" description="Disordered" evidence="1">
    <location>
        <begin position="1"/>
        <end position="28"/>
    </location>
</feature>
<proteinExistence type="predicted"/>
<evidence type="ECO:0000313" key="2">
    <source>
        <dbReference type="EMBL" id="SIT36912.1"/>
    </source>
</evidence>
<evidence type="ECO:0000313" key="3">
    <source>
        <dbReference type="Proteomes" id="UP000195569"/>
    </source>
</evidence>